<dbReference type="GO" id="GO:0003723">
    <property type="term" value="F:RNA binding"/>
    <property type="evidence" value="ECO:0007669"/>
    <property type="project" value="UniProtKB-UniRule"/>
</dbReference>
<feature type="domain" description="PABC" evidence="19">
    <location>
        <begin position="1037"/>
        <end position="1114"/>
    </location>
</feature>
<feature type="domain" description="RRM" evidence="18">
    <location>
        <begin position="592"/>
        <end position="669"/>
    </location>
</feature>
<evidence type="ECO:0000256" key="15">
    <source>
        <dbReference type="PROSITE-ProRule" id="PRU00176"/>
    </source>
</evidence>
<feature type="active site" evidence="14">
    <location>
        <position position="106"/>
    </location>
</feature>
<comment type="function">
    <text evidence="13">Binds the poly(A) tail of mRNA. Appears to be an important mediator of the multiple roles of the poly(A) tail in mRNA biogenesis, stability and translation.</text>
</comment>
<dbReference type="GO" id="GO:0006508">
    <property type="term" value="P:proteolysis"/>
    <property type="evidence" value="ECO:0007669"/>
    <property type="project" value="UniProtKB-KW"/>
</dbReference>
<evidence type="ECO:0000256" key="8">
    <source>
        <dbReference type="ARBA" id="ARBA00022750"/>
    </source>
</evidence>
<keyword evidence="7" id="KW-0677">Repeat</keyword>
<feature type="active site" evidence="14">
    <location>
        <position position="324"/>
    </location>
</feature>
<dbReference type="Pfam" id="PF00076">
    <property type="entry name" value="RRM_1"/>
    <property type="match status" value="4"/>
</dbReference>
<dbReference type="PRINTS" id="PR00792">
    <property type="entry name" value="PEPSIN"/>
</dbReference>
<dbReference type="GO" id="GO:0005737">
    <property type="term" value="C:cytoplasm"/>
    <property type="evidence" value="ECO:0007669"/>
    <property type="project" value="UniProtKB-SubCell"/>
</dbReference>
<feature type="domain" description="RRM" evidence="18">
    <location>
        <begin position="504"/>
        <end position="582"/>
    </location>
</feature>
<feature type="compositionally biased region" description="Low complexity" evidence="16">
    <location>
        <begin position="1027"/>
        <end position="1037"/>
    </location>
</feature>
<evidence type="ECO:0000256" key="2">
    <source>
        <dbReference type="ARBA" id="ARBA00004496"/>
    </source>
</evidence>
<dbReference type="FunFam" id="3.30.70.330:FF:000500">
    <property type="entry name" value="Polyadenylate-binding protein"/>
    <property type="match status" value="1"/>
</dbReference>
<dbReference type="FunFam" id="1.10.1900.10:FF:000004">
    <property type="entry name" value="Polyadenylate-binding protein"/>
    <property type="match status" value="1"/>
</dbReference>
<keyword evidence="9" id="KW-0378">Hydrolase</keyword>
<feature type="domain" description="RRM" evidence="18">
    <location>
        <begin position="786"/>
        <end position="863"/>
    </location>
</feature>
<dbReference type="InterPro" id="IPR032799">
    <property type="entry name" value="TAXi_C"/>
</dbReference>
<evidence type="ECO:0000259" key="19">
    <source>
        <dbReference type="PROSITE" id="PS51309"/>
    </source>
</evidence>
<evidence type="ECO:0008006" key="23">
    <source>
        <dbReference type="Google" id="ProtNLM"/>
    </source>
</evidence>
<comment type="similarity">
    <text evidence="3">Belongs to the peptidase A1 family.</text>
</comment>
<evidence type="ECO:0000259" key="20">
    <source>
        <dbReference type="PROSITE" id="PS51767"/>
    </source>
</evidence>
<comment type="similarity">
    <text evidence="4">Belongs to the polyadenylate-binding protein type-1 family.</text>
</comment>
<dbReference type="PROSITE" id="PS51767">
    <property type="entry name" value="PEPTIDASE_A1"/>
    <property type="match status" value="1"/>
</dbReference>
<dbReference type="PANTHER" id="PTHR24012">
    <property type="entry name" value="RNA BINDING PROTEIN"/>
    <property type="match status" value="1"/>
</dbReference>
<dbReference type="InterPro" id="IPR002004">
    <property type="entry name" value="PABP_HYD_C"/>
</dbReference>
<dbReference type="Pfam" id="PF14543">
    <property type="entry name" value="TAXi_N"/>
    <property type="match status" value="1"/>
</dbReference>
<evidence type="ECO:0000256" key="3">
    <source>
        <dbReference type="ARBA" id="ARBA00007447"/>
    </source>
</evidence>
<dbReference type="Gene3D" id="1.10.1900.10">
    <property type="entry name" value="c-terminal domain of poly(a) binding protein"/>
    <property type="match status" value="1"/>
</dbReference>
<dbReference type="InterPro" id="IPR034161">
    <property type="entry name" value="Pepsin-like_plant"/>
</dbReference>
<evidence type="ECO:0000256" key="11">
    <source>
        <dbReference type="ARBA" id="ARBA00023180"/>
    </source>
</evidence>
<evidence type="ECO:0000256" key="7">
    <source>
        <dbReference type="ARBA" id="ARBA00022737"/>
    </source>
</evidence>
<evidence type="ECO:0000256" key="9">
    <source>
        <dbReference type="ARBA" id="ARBA00022801"/>
    </source>
</evidence>
<dbReference type="Gene3D" id="3.30.70.330">
    <property type="match status" value="4"/>
</dbReference>
<evidence type="ECO:0000313" key="22">
    <source>
        <dbReference type="Proteomes" id="UP001177003"/>
    </source>
</evidence>
<evidence type="ECO:0000256" key="1">
    <source>
        <dbReference type="ARBA" id="ARBA00004123"/>
    </source>
</evidence>
<dbReference type="SMART" id="SM00360">
    <property type="entry name" value="RRM"/>
    <property type="match status" value="4"/>
</dbReference>
<dbReference type="Pfam" id="PF00658">
    <property type="entry name" value="MLLE"/>
    <property type="match status" value="1"/>
</dbReference>
<organism evidence="21 22">
    <name type="scientific">Lactuca saligna</name>
    <name type="common">Willowleaf lettuce</name>
    <dbReference type="NCBI Taxonomy" id="75948"/>
    <lineage>
        <taxon>Eukaryota</taxon>
        <taxon>Viridiplantae</taxon>
        <taxon>Streptophyta</taxon>
        <taxon>Embryophyta</taxon>
        <taxon>Tracheophyta</taxon>
        <taxon>Spermatophyta</taxon>
        <taxon>Magnoliopsida</taxon>
        <taxon>eudicotyledons</taxon>
        <taxon>Gunneridae</taxon>
        <taxon>Pentapetalae</taxon>
        <taxon>asterids</taxon>
        <taxon>campanulids</taxon>
        <taxon>Asterales</taxon>
        <taxon>Asteraceae</taxon>
        <taxon>Cichorioideae</taxon>
        <taxon>Cichorieae</taxon>
        <taxon>Lactucinae</taxon>
        <taxon>Lactuca</taxon>
    </lineage>
</organism>
<evidence type="ECO:0000256" key="10">
    <source>
        <dbReference type="ARBA" id="ARBA00022884"/>
    </source>
</evidence>
<dbReference type="FunFam" id="3.30.70.330:FF:000499">
    <property type="entry name" value="Polyadenylate-binding protein"/>
    <property type="match status" value="1"/>
</dbReference>
<gene>
    <name evidence="21" type="ORF">LSALG_LOCUS8457</name>
</gene>
<accession>A0AA35YCK7</accession>
<dbReference type="SUPFAM" id="SSF54928">
    <property type="entry name" value="RNA-binding domain, RBD"/>
    <property type="match status" value="2"/>
</dbReference>
<dbReference type="InterPro" id="IPR000504">
    <property type="entry name" value="RRM_dom"/>
</dbReference>
<dbReference type="InterPro" id="IPR033121">
    <property type="entry name" value="PEPTIDASE_A1"/>
</dbReference>
<proteinExistence type="inferred from homology"/>
<dbReference type="FunFam" id="2.40.70.10:FF:000018">
    <property type="entry name" value="Aspartic proteinase-like protein 2"/>
    <property type="match status" value="1"/>
</dbReference>
<evidence type="ECO:0000256" key="5">
    <source>
        <dbReference type="ARBA" id="ARBA00022490"/>
    </source>
</evidence>
<dbReference type="NCBIfam" id="TIGR01628">
    <property type="entry name" value="PABP-1234"/>
    <property type="match status" value="1"/>
</dbReference>
<keyword evidence="22" id="KW-1185">Reference proteome</keyword>
<feature type="domain" description="Peptidase A1" evidence="20">
    <location>
        <begin position="88"/>
        <end position="442"/>
    </location>
</feature>
<feature type="compositionally biased region" description="Pro residues" evidence="16">
    <location>
        <begin position="933"/>
        <end position="943"/>
    </location>
</feature>
<sequence>MPVKTGVVLLIVLLVAGTVASVAYGGGGEHSTTVLTLVRAFPANKTVELEILKARDRVRHARILQGFAGGVVDFTVSGTSDPYYGGLYFTKVKLGSPPREFNVQIDTGSDILWVTCSSCTDCPELSGFGIPLNFFDSTTSSTASLVSCSDSICSSNFKTADTSCSDQTDQCGYQFHYADDSGTSGHYITDFLHFDTVVDPSTITNSSASITFGCSTYQSGGLTKSDKAMDGIFGFGQHDLSVVSQLSAQGITPKVFSHCLRGDGAGGGKLVLGEILAPTMVYSPLVPSQPHYNLDLQSIVVGEQLLAIDPTVFVTSDNQGTIVDTGTTLTYLVPQAFDPFVDAITAVVSELATPVLLNGGQCYLMASSTTEIFPKVSLNFAGSASMILKPENYLVPGDPIDGGIPQCIAFQKASNGITVLGDLVLKDKIFVYDLSRNRIGWTDYDCSADVNVSIKSNKNEYMNAAQWSAGILLGFTSLEALLWDSTMAATPPPSTPSKTTPPPASLYVGDLHPQIDNLQLSDAFSEYKSITSVRVCKDSSTARSLCYGYVNFLSPQDAMHAIESKNNTMLYGKMIRVTWSHRDPDVRRSGIGNVFVKNLNESVDNVQLQEMFKSFGNILSCKVVTHEDGKSKGYGFVQFDSVECANVAIEKLNGTSIGGKQIYVGKFVKKSDRILPTPDAKYTNLYIKNLDLDISEDILDQTFSKFGKIVSLVISRDDNGVSRGFGFVNFENPDDAKKAVEDMNGMNLGSKALYVARAQKKAEREQILRRQFEDMRKEQIAKYQGSNVYVKNIDDDVTENELQEHFSQCGTITSAKLMCDDKGLSKGFGFVCFSTPDEATKAVNTLHGYMFHRKPLYVAIAQRKEERQAQLQIHYAQRMAGLVGPSSMIPSGYSPYYYTAPSGIISQVAPQPGIMYQPMAIRPGFRANAFAPPTRPTFQPSPYPTFISNSVRPHRQNRGRMNGHMQQQPPPPPQGGHTLPYVPHLQQPNPNHQTSKESPSNQKRTGQAKYAPNGRSARDMNKGITISSSSPSNSGEGAEMLSSMLAAASPEIQKQMLGERLYPLVNQHKPDLAAKITGMLLEMDNSELLLLSESPESLAAKVEEAVQVLKLTKTQVSTTTASQETISHPSILSAGVAVN</sequence>
<dbReference type="Proteomes" id="UP001177003">
    <property type="component" value="Chromosome 1"/>
</dbReference>
<dbReference type="InterPro" id="IPR045305">
    <property type="entry name" value="RRM2_I_PABPs"/>
</dbReference>
<evidence type="ECO:0000259" key="18">
    <source>
        <dbReference type="PROSITE" id="PS50102"/>
    </source>
</evidence>
<dbReference type="PROSITE" id="PS50102">
    <property type="entry name" value="RRM"/>
    <property type="match status" value="4"/>
</dbReference>
<evidence type="ECO:0000256" key="13">
    <source>
        <dbReference type="ARBA" id="ARBA00054110"/>
    </source>
</evidence>
<keyword evidence="10 15" id="KW-0694">RNA-binding</keyword>
<protein>
    <recommendedName>
        <fullName evidence="23">Polyadenylate-binding protein</fullName>
    </recommendedName>
</protein>
<feature type="domain" description="RRM" evidence="18">
    <location>
        <begin position="683"/>
        <end position="760"/>
    </location>
</feature>
<evidence type="ECO:0000256" key="16">
    <source>
        <dbReference type="SAM" id="MobiDB-lite"/>
    </source>
</evidence>
<dbReference type="InterPro" id="IPR001461">
    <property type="entry name" value="Aspartic_peptidase_A1"/>
</dbReference>
<dbReference type="PROSITE" id="PS51309">
    <property type="entry name" value="PABC"/>
    <property type="match status" value="1"/>
</dbReference>
<evidence type="ECO:0000256" key="14">
    <source>
        <dbReference type="PIRSR" id="PIRSR601461-1"/>
    </source>
</evidence>
<evidence type="ECO:0000313" key="21">
    <source>
        <dbReference type="EMBL" id="CAI9268006.1"/>
    </source>
</evidence>
<dbReference type="CDD" id="cd12380">
    <property type="entry name" value="RRM3_I_PABPs"/>
    <property type="match status" value="1"/>
</dbReference>
<comment type="subcellular location">
    <subcellularLocation>
        <location evidence="2">Cytoplasm</location>
    </subcellularLocation>
    <subcellularLocation>
        <location evidence="1">Nucleus</location>
    </subcellularLocation>
</comment>
<dbReference type="InterPro" id="IPR003954">
    <property type="entry name" value="RRM_euk-type"/>
</dbReference>
<dbReference type="SUPFAM" id="SSF50630">
    <property type="entry name" value="Acid proteases"/>
    <property type="match status" value="1"/>
</dbReference>
<evidence type="ECO:0000256" key="6">
    <source>
        <dbReference type="ARBA" id="ARBA00022670"/>
    </source>
</evidence>
<keyword evidence="11" id="KW-0325">Glycoprotein</keyword>
<dbReference type="GO" id="GO:0005634">
    <property type="term" value="C:nucleus"/>
    <property type="evidence" value="ECO:0007669"/>
    <property type="project" value="UniProtKB-SubCell"/>
</dbReference>
<dbReference type="InterPro" id="IPR006515">
    <property type="entry name" value="PABP_1234"/>
</dbReference>
<feature type="signal peptide" evidence="17">
    <location>
        <begin position="1"/>
        <end position="20"/>
    </location>
</feature>
<keyword evidence="6" id="KW-0645">Protease</keyword>
<evidence type="ECO:0000256" key="12">
    <source>
        <dbReference type="ARBA" id="ARBA00023242"/>
    </source>
</evidence>
<dbReference type="GO" id="GO:0004190">
    <property type="term" value="F:aspartic-type endopeptidase activity"/>
    <property type="evidence" value="ECO:0007669"/>
    <property type="project" value="UniProtKB-KW"/>
</dbReference>
<dbReference type="InterPro" id="IPR035979">
    <property type="entry name" value="RBD_domain_sf"/>
</dbReference>
<dbReference type="FunFam" id="3.30.70.330:FF:000003">
    <property type="entry name" value="Polyadenylate-binding protein"/>
    <property type="match status" value="1"/>
</dbReference>
<dbReference type="InterPro" id="IPR036053">
    <property type="entry name" value="PABP-dom"/>
</dbReference>
<feature type="chain" id="PRO_5041354349" description="Polyadenylate-binding protein" evidence="17">
    <location>
        <begin position="21"/>
        <end position="1139"/>
    </location>
</feature>
<dbReference type="InterPro" id="IPR032861">
    <property type="entry name" value="TAXi_N"/>
</dbReference>
<dbReference type="CDD" id="cd12379">
    <property type="entry name" value="RRM2_I_PABPs"/>
    <property type="match status" value="1"/>
</dbReference>
<dbReference type="EMBL" id="OX465077">
    <property type="protein sequence ID" value="CAI9268006.1"/>
    <property type="molecule type" value="Genomic_DNA"/>
</dbReference>
<dbReference type="SUPFAM" id="SSF63570">
    <property type="entry name" value="PABC (PABP) domain"/>
    <property type="match status" value="1"/>
</dbReference>
<feature type="compositionally biased region" description="Polar residues" evidence="16">
    <location>
        <begin position="986"/>
        <end position="1005"/>
    </location>
</feature>
<dbReference type="CDD" id="cd12381">
    <property type="entry name" value="RRM4_I_PABPs"/>
    <property type="match status" value="1"/>
</dbReference>
<dbReference type="InterPro" id="IPR021109">
    <property type="entry name" value="Peptidase_aspartic_dom_sf"/>
</dbReference>
<dbReference type="SMART" id="SM00517">
    <property type="entry name" value="PolyA"/>
    <property type="match status" value="1"/>
</dbReference>
<evidence type="ECO:0000256" key="17">
    <source>
        <dbReference type="SAM" id="SignalP"/>
    </source>
</evidence>
<keyword evidence="8" id="KW-0064">Aspartyl protease</keyword>
<reference evidence="21" key="1">
    <citation type="submission" date="2023-04" db="EMBL/GenBank/DDBJ databases">
        <authorList>
            <person name="Vijverberg K."/>
            <person name="Xiong W."/>
            <person name="Schranz E."/>
        </authorList>
    </citation>
    <scope>NUCLEOTIDE SEQUENCE</scope>
</reference>
<dbReference type="CDD" id="cd05476">
    <property type="entry name" value="pepsin_A_like_plant"/>
    <property type="match status" value="1"/>
</dbReference>
<keyword evidence="12" id="KW-0539">Nucleus</keyword>
<dbReference type="Pfam" id="PF14541">
    <property type="entry name" value="TAXi_C"/>
    <property type="match status" value="1"/>
</dbReference>
<name>A0AA35YCK7_LACSI</name>
<dbReference type="AlphaFoldDB" id="A0AA35YCK7"/>
<dbReference type="InterPro" id="IPR012677">
    <property type="entry name" value="Nucleotide-bd_a/b_plait_sf"/>
</dbReference>
<keyword evidence="17" id="KW-0732">Signal</keyword>
<feature type="region of interest" description="Disordered" evidence="16">
    <location>
        <begin position="928"/>
        <end position="1037"/>
    </location>
</feature>
<dbReference type="Gene3D" id="2.40.70.10">
    <property type="entry name" value="Acid Proteases"/>
    <property type="match status" value="2"/>
</dbReference>
<keyword evidence="5" id="KW-0963">Cytoplasm</keyword>
<evidence type="ECO:0000256" key="4">
    <source>
        <dbReference type="ARBA" id="ARBA00008557"/>
    </source>
</evidence>
<dbReference type="SMART" id="SM00361">
    <property type="entry name" value="RRM_1"/>
    <property type="match status" value="3"/>
</dbReference>